<keyword evidence="7" id="KW-1185">Reference proteome</keyword>
<name>A0ABP7TGL6_9ACTN</name>
<dbReference type="InterPro" id="IPR036390">
    <property type="entry name" value="WH_DNA-bd_sf"/>
</dbReference>
<keyword evidence="2" id="KW-0808">Transferase</keyword>
<dbReference type="RefSeq" id="WP_345570700.1">
    <property type="nucleotide sequence ID" value="NZ_BAAAZX010000038.1"/>
</dbReference>
<feature type="domain" description="Methyltransferase" evidence="5">
    <location>
        <begin position="184"/>
        <end position="281"/>
    </location>
</feature>
<dbReference type="PANTHER" id="PTHR43712">
    <property type="entry name" value="PUTATIVE (AFU_ORTHOLOGUE AFUA_4G14580)-RELATED"/>
    <property type="match status" value="1"/>
</dbReference>
<dbReference type="InterPro" id="IPR016461">
    <property type="entry name" value="COMT-like"/>
</dbReference>
<dbReference type="InterPro" id="IPR036388">
    <property type="entry name" value="WH-like_DNA-bd_sf"/>
</dbReference>
<evidence type="ECO:0000256" key="2">
    <source>
        <dbReference type="ARBA" id="ARBA00022679"/>
    </source>
</evidence>
<dbReference type="CDD" id="cd02440">
    <property type="entry name" value="AdoMet_MTases"/>
    <property type="match status" value="1"/>
</dbReference>
<dbReference type="Pfam" id="PF08100">
    <property type="entry name" value="Dimerisation"/>
    <property type="match status" value="1"/>
</dbReference>
<keyword evidence="1" id="KW-0489">Methyltransferase</keyword>
<dbReference type="Proteomes" id="UP001500456">
    <property type="component" value="Unassembled WGS sequence"/>
</dbReference>
<dbReference type="InterPro" id="IPR041698">
    <property type="entry name" value="Methyltransf_25"/>
</dbReference>
<gene>
    <name evidence="6" type="ORF">GCM10022232_84240</name>
</gene>
<dbReference type="PANTHER" id="PTHR43712:SF2">
    <property type="entry name" value="O-METHYLTRANSFERASE CICE"/>
    <property type="match status" value="1"/>
</dbReference>
<proteinExistence type="predicted"/>
<dbReference type="Gene3D" id="1.10.10.10">
    <property type="entry name" value="Winged helix-like DNA-binding domain superfamily/Winged helix DNA-binding domain"/>
    <property type="match status" value="1"/>
</dbReference>
<dbReference type="EMBL" id="BAAAZX010000038">
    <property type="protein sequence ID" value="GAA4025886.1"/>
    <property type="molecule type" value="Genomic_DNA"/>
</dbReference>
<organism evidence="6 7">
    <name type="scientific">Streptomyces plumbiresistens</name>
    <dbReference type="NCBI Taxonomy" id="511811"/>
    <lineage>
        <taxon>Bacteria</taxon>
        <taxon>Bacillati</taxon>
        <taxon>Actinomycetota</taxon>
        <taxon>Actinomycetes</taxon>
        <taxon>Kitasatosporales</taxon>
        <taxon>Streptomycetaceae</taxon>
        <taxon>Streptomyces</taxon>
    </lineage>
</organism>
<sequence>MTDTSAPAAPTASPAAALARYTTAPDPAPLLALNFGFARARALGTALDLGLFTELARGPRTCEDLAAALGCDSRALADLLAVLTEFGLLTEDGQEPTELSRAYLVEGEPAYLGDHFAEVLGQWDRWSSLTSVVRSGERSGDLGAPASRGRHPGLFGGGFPIAVRVAFAAVQALGLRGAGRAGRVLDLACGGGEWGIALAAADPLAEVTAHDDPVLLGSARARAAEFGVAGRFRFVSADFAAPPFADAGFDTVVLAHAGRFAGPSATARLVGECARLLRPGGSLLLADVMRPEPGRLALSRPMLGLSLRVNTADGAVMAAEEYRALMEEAGVTAKECVTRGLVTAQTGERR</sequence>
<dbReference type="InterPro" id="IPR029063">
    <property type="entry name" value="SAM-dependent_MTases_sf"/>
</dbReference>
<protein>
    <recommendedName>
        <fullName evidence="8">Methyltransferase</fullName>
    </recommendedName>
</protein>
<evidence type="ECO:0000313" key="6">
    <source>
        <dbReference type="EMBL" id="GAA4025886.1"/>
    </source>
</evidence>
<dbReference type="SUPFAM" id="SSF53335">
    <property type="entry name" value="S-adenosyl-L-methionine-dependent methyltransferases"/>
    <property type="match status" value="1"/>
</dbReference>
<evidence type="ECO:0000259" key="5">
    <source>
        <dbReference type="Pfam" id="PF13649"/>
    </source>
</evidence>
<evidence type="ECO:0000256" key="3">
    <source>
        <dbReference type="ARBA" id="ARBA00022691"/>
    </source>
</evidence>
<comment type="caution">
    <text evidence="6">The sequence shown here is derived from an EMBL/GenBank/DDBJ whole genome shotgun (WGS) entry which is preliminary data.</text>
</comment>
<evidence type="ECO:0008006" key="8">
    <source>
        <dbReference type="Google" id="ProtNLM"/>
    </source>
</evidence>
<evidence type="ECO:0000256" key="1">
    <source>
        <dbReference type="ARBA" id="ARBA00022603"/>
    </source>
</evidence>
<dbReference type="SUPFAM" id="SSF46785">
    <property type="entry name" value="Winged helix' DNA-binding domain"/>
    <property type="match status" value="1"/>
</dbReference>
<dbReference type="InterPro" id="IPR012967">
    <property type="entry name" value="COMT_dimerisation"/>
</dbReference>
<dbReference type="PROSITE" id="PS51683">
    <property type="entry name" value="SAM_OMT_II"/>
    <property type="match status" value="1"/>
</dbReference>
<accession>A0ABP7TGL6</accession>
<feature type="domain" description="O-methyltransferase dimerisation" evidence="4">
    <location>
        <begin position="33"/>
        <end position="105"/>
    </location>
</feature>
<keyword evidence="3" id="KW-0949">S-adenosyl-L-methionine</keyword>
<reference evidence="7" key="1">
    <citation type="journal article" date="2019" name="Int. J. Syst. Evol. Microbiol.">
        <title>The Global Catalogue of Microorganisms (GCM) 10K type strain sequencing project: providing services to taxonomists for standard genome sequencing and annotation.</title>
        <authorList>
            <consortium name="The Broad Institute Genomics Platform"/>
            <consortium name="The Broad Institute Genome Sequencing Center for Infectious Disease"/>
            <person name="Wu L."/>
            <person name="Ma J."/>
        </authorList>
    </citation>
    <scope>NUCLEOTIDE SEQUENCE [LARGE SCALE GENOMIC DNA]</scope>
    <source>
        <strain evidence="7">JCM 16924</strain>
    </source>
</reference>
<evidence type="ECO:0000313" key="7">
    <source>
        <dbReference type="Proteomes" id="UP001500456"/>
    </source>
</evidence>
<dbReference type="Pfam" id="PF13649">
    <property type="entry name" value="Methyltransf_25"/>
    <property type="match status" value="1"/>
</dbReference>
<evidence type="ECO:0000259" key="4">
    <source>
        <dbReference type="Pfam" id="PF08100"/>
    </source>
</evidence>
<dbReference type="Gene3D" id="3.40.50.150">
    <property type="entry name" value="Vaccinia Virus protein VP39"/>
    <property type="match status" value="1"/>
</dbReference>